<dbReference type="InterPro" id="IPR029028">
    <property type="entry name" value="Alpha/beta_knot_MTases"/>
</dbReference>
<evidence type="ECO:0000256" key="2">
    <source>
        <dbReference type="ARBA" id="ARBA00022603"/>
    </source>
</evidence>
<feature type="binding site" evidence="6">
    <location>
        <begin position="128"/>
        <end position="133"/>
    </location>
    <ligand>
        <name>S-adenosyl-L-methionine</name>
        <dbReference type="ChEBI" id="CHEBI:59789"/>
    </ligand>
</feature>
<evidence type="ECO:0000256" key="1">
    <source>
        <dbReference type="ARBA" id="ARBA00022552"/>
    </source>
</evidence>
<evidence type="ECO:0000256" key="6">
    <source>
        <dbReference type="HAMAP-Rule" id="MF_00658"/>
    </source>
</evidence>
<dbReference type="PANTHER" id="PTHR33603:SF1">
    <property type="entry name" value="RIBOSOMAL RNA LARGE SUBUNIT METHYLTRANSFERASE H"/>
    <property type="match status" value="1"/>
</dbReference>
<keyword evidence="4 6" id="KW-0949">S-adenosyl-L-methionine</keyword>
<dbReference type="eggNOG" id="COG1576">
    <property type="taxonomic scope" value="Bacteria"/>
</dbReference>
<dbReference type="OrthoDB" id="9806643at2"/>
<accession>M2Q2Z0</accession>
<comment type="similarity">
    <text evidence="5 6">Belongs to the RNA methyltransferase RlmH family.</text>
</comment>
<keyword evidence="8" id="KW-1185">Reference proteome</keyword>
<keyword evidence="3 6" id="KW-0808">Transferase</keyword>
<evidence type="ECO:0000256" key="4">
    <source>
        <dbReference type="ARBA" id="ARBA00022691"/>
    </source>
</evidence>
<dbReference type="GO" id="GO:0070038">
    <property type="term" value="F:rRNA (pseudouridine-N3-)-methyltransferase activity"/>
    <property type="evidence" value="ECO:0007669"/>
    <property type="project" value="UniProtKB-UniRule"/>
</dbReference>
<dbReference type="PATRIC" id="fig|999415.3.peg.1188"/>
<evidence type="ECO:0000256" key="3">
    <source>
        <dbReference type="ARBA" id="ARBA00022679"/>
    </source>
</evidence>
<dbReference type="PIRSF" id="PIRSF004505">
    <property type="entry name" value="MT_bac"/>
    <property type="match status" value="1"/>
</dbReference>
<dbReference type="GO" id="GO:0005737">
    <property type="term" value="C:cytoplasm"/>
    <property type="evidence" value="ECO:0007669"/>
    <property type="project" value="UniProtKB-SubCell"/>
</dbReference>
<dbReference type="EC" id="2.1.1.177" evidence="6"/>
<dbReference type="STRING" id="999415.HMPREF9943_01170"/>
<protein>
    <recommendedName>
        <fullName evidence="6">Ribosomal RNA large subunit methyltransferase H</fullName>
        <ecNumber evidence="6">2.1.1.177</ecNumber>
    </recommendedName>
    <alternativeName>
        <fullName evidence="6">23S rRNA (pseudouridine1915-N3)-methyltransferase</fullName>
    </alternativeName>
    <alternativeName>
        <fullName evidence="6">23S rRNA m3Psi1915 methyltransferase</fullName>
    </alternativeName>
    <alternativeName>
        <fullName evidence="6">rRNA (pseudouridine-N3-)-methyltransferase RlmH</fullName>
    </alternativeName>
</protein>
<proteinExistence type="inferred from homology"/>
<evidence type="ECO:0000313" key="8">
    <source>
        <dbReference type="Proteomes" id="UP000011758"/>
    </source>
</evidence>
<feature type="binding site" evidence="6">
    <location>
        <position position="109"/>
    </location>
    <ligand>
        <name>S-adenosyl-L-methionine</name>
        <dbReference type="ChEBI" id="CHEBI:59789"/>
    </ligand>
</feature>
<dbReference type="Pfam" id="PF02590">
    <property type="entry name" value="SPOUT_MTase"/>
    <property type="match status" value="1"/>
</dbReference>
<sequence length="160" mass="18730">MTIKLICVGKIKEKYLKAGIEEYQKRLSAYCKLKIIEVADEKIPDNPSLSQQIMIKNKEGEKILKYIKDNKDYMILMDVKSKTYDSVQFSEMIENQMINGYSTIVFVIGGSLGHSEELYHRAQIKVSVSPMTFPHQLFRLMLVEQIYRSFKIINHETYHK</sequence>
<name>M2Q2Z0_9FIRM</name>
<comment type="catalytic activity">
    <reaction evidence="6">
        <text>pseudouridine(1915) in 23S rRNA + S-adenosyl-L-methionine = N(3)-methylpseudouridine(1915) in 23S rRNA + S-adenosyl-L-homocysteine + H(+)</text>
        <dbReference type="Rhea" id="RHEA:42752"/>
        <dbReference type="Rhea" id="RHEA-COMP:10221"/>
        <dbReference type="Rhea" id="RHEA-COMP:10222"/>
        <dbReference type="ChEBI" id="CHEBI:15378"/>
        <dbReference type="ChEBI" id="CHEBI:57856"/>
        <dbReference type="ChEBI" id="CHEBI:59789"/>
        <dbReference type="ChEBI" id="CHEBI:65314"/>
        <dbReference type="ChEBI" id="CHEBI:74486"/>
        <dbReference type="EC" id="2.1.1.177"/>
    </reaction>
</comment>
<keyword evidence="2 6" id="KW-0489">Methyltransferase</keyword>
<keyword evidence="6" id="KW-0963">Cytoplasm</keyword>
<gene>
    <name evidence="6" type="primary">rlmH</name>
    <name evidence="7" type="ORF">HMPREF9943_01170</name>
</gene>
<dbReference type="EMBL" id="AGEJ01000018">
    <property type="protein sequence ID" value="EMD16616.1"/>
    <property type="molecule type" value="Genomic_DNA"/>
</dbReference>
<evidence type="ECO:0000313" key="7">
    <source>
        <dbReference type="EMBL" id="EMD16616.1"/>
    </source>
</evidence>
<dbReference type="CDD" id="cd18081">
    <property type="entry name" value="RlmH-like"/>
    <property type="match status" value="1"/>
</dbReference>
<dbReference type="NCBIfam" id="NF000985">
    <property type="entry name" value="PRK00103.1-3"/>
    <property type="match status" value="1"/>
</dbReference>
<dbReference type="SUPFAM" id="SSF75217">
    <property type="entry name" value="alpha/beta knot"/>
    <property type="match status" value="1"/>
</dbReference>
<dbReference type="RefSeq" id="WP_004803054.1">
    <property type="nucleotide sequence ID" value="NZ_AUGJ01000002.1"/>
</dbReference>
<dbReference type="HAMAP" id="MF_00658">
    <property type="entry name" value="23SrRNA_methyltr_H"/>
    <property type="match status" value="1"/>
</dbReference>
<comment type="subcellular location">
    <subcellularLocation>
        <location evidence="6">Cytoplasm</location>
    </subcellularLocation>
</comment>
<dbReference type="AlphaFoldDB" id="M2Q2Z0"/>
<dbReference type="PANTHER" id="PTHR33603">
    <property type="entry name" value="METHYLTRANSFERASE"/>
    <property type="match status" value="1"/>
</dbReference>
<keyword evidence="1 6" id="KW-0698">rRNA processing</keyword>
<evidence type="ECO:0000256" key="5">
    <source>
        <dbReference type="ARBA" id="ARBA00038303"/>
    </source>
</evidence>
<dbReference type="InterPro" id="IPR003742">
    <property type="entry name" value="RlmH-like"/>
</dbReference>
<comment type="caution">
    <text evidence="7">The sequence shown here is derived from an EMBL/GenBank/DDBJ whole genome shotgun (WGS) entry which is preliminary data.</text>
</comment>
<dbReference type="NCBIfam" id="TIGR00246">
    <property type="entry name" value="tRNA_RlmH_YbeA"/>
    <property type="match status" value="1"/>
</dbReference>
<organism evidence="7 8">
    <name type="scientific">Eggerthia catenaformis OT 569 = DSM 20559</name>
    <dbReference type="NCBI Taxonomy" id="999415"/>
    <lineage>
        <taxon>Bacteria</taxon>
        <taxon>Bacillati</taxon>
        <taxon>Bacillota</taxon>
        <taxon>Erysipelotrichia</taxon>
        <taxon>Erysipelotrichales</taxon>
        <taxon>Coprobacillaceae</taxon>
        <taxon>Eggerthia</taxon>
    </lineage>
</organism>
<comment type="caution">
    <text evidence="6">Lacks conserved residue(s) required for the propagation of feature annotation.</text>
</comment>
<comment type="function">
    <text evidence="6">Specifically methylates the pseudouridine at position 1915 (m3Psi1915) in 23S rRNA.</text>
</comment>
<dbReference type="Proteomes" id="UP000011758">
    <property type="component" value="Unassembled WGS sequence"/>
</dbReference>
<dbReference type="InterPro" id="IPR029026">
    <property type="entry name" value="tRNA_m1G_MTases_N"/>
</dbReference>
<comment type="subunit">
    <text evidence="6">Homodimer.</text>
</comment>
<reference evidence="7 8" key="1">
    <citation type="submission" date="2013-02" db="EMBL/GenBank/DDBJ databases">
        <title>The Genome Sequence of Lactobacillus catenaformis F0143.</title>
        <authorList>
            <consortium name="The Broad Institute Genome Sequencing Platform"/>
            <person name="Earl A."/>
            <person name="Ward D."/>
            <person name="Feldgarden M."/>
            <person name="Gevers D."/>
            <person name="Izard J."/>
            <person name="Blanton J.M."/>
            <person name="Mathney J."/>
            <person name="Dewhirst F.E."/>
            <person name="Young S.K."/>
            <person name="Zeng Q."/>
            <person name="Gargeya S."/>
            <person name="Fitzgerald M."/>
            <person name="Haas B."/>
            <person name="Abouelleil A."/>
            <person name="Alvarado L."/>
            <person name="Arachchi H.M."/>
            <person name="Berlin A."/>
            <person name="Chapman S.B."/>
            <person name="Gearin G."/>
            <person name="Goldberg J."/>
            <person name="Griggs A."/>
            <person name="Gujja S."/>
            <person name="Hansen M."/>
            <person name="Heiman D."/>
            <person name="Howarth C."/>
            <person name="Larimer J."/>
            <person name="Lui A."/>
            <person name="MacDonald P.J.P."/>
            <person name="McCowen C."/>
            <person name="Montmayeur A."/>
            <person name="Murphy C."/>
            <person name="Neiman D."/>
            <person name="Pearson M."/>
            <person name="Priest M."/>
            <person name="Roberts A."/>
            <person name="Saif S."/>
            <person name="Shea T."/>
            <person name="Sisk P."/>
            <person name="Stolte C."/>
            <person name="Sykes S."/>
            <person name="Wortman J."/>
            <person name="Nusbaum C."/>
            <person name="Birren B."/>
        </authorList>
    </citation>
    <scope>NUCLEOTIDE SEQUENCE [LARGE SCALE GENOMIC DNA]</scope>
    <source>
        <strain evidence="7 8">OT 569</strain>
    </source>
</reference>
<dbReference type="Gene3D" id="3.40.1280.10">
    <property type="match status" value="1"/>
</dbReference>